<accession>A0ABX2IDM9</accession>
<evidence type="ECO:0000259" key="8">
    <source>
        <dbReference type="PROSITE" id="PS01124"/>
    </source>
</evidence>
<dbReference type="SMART" id="SM00448">
    <property type="entry name" value="REC"/>
    <property type="match status" value="1"/>
</dbReference>
<dbReference type="RefSeq" id="WP_173749917.1">
    <property type="nucleotide sequence ID" value="NZ_JAAITA010000019.1"/>
</dbReference>
<feature type="domain" description="HTH araC/xylS-type" evidence="8">
    <location>
        <begin position="403"/>
        <end position="501"/>
    </location>
</feature>
<comment type="function">
    <text evidence="5">May play the central regulatory role in sporulation. It may be an element of the effector pathway responsible for the activation of sporulation genes in response to nutritional stress. Spo0A may act in concert with spo0H (a sigma factor) to control the expression of some genes that are critical to the sporulation process.</text>
</comment>
<keyword evidence="7" id="KW-0175">Coiled coil</keyword>
<protein>
    <recommendedName>
        <fullName evidence="1">Stage 0 sporulation protein A homolog</fullName>
    </recommendedName>
</protein>
<dbReference type="EMBL" id="JAAITA010000019">
    <property type="protein sequence ID" value="NSJ86918.1"/>
    <property type="molecule type" value="Genomic_DNA"/>
</dbReference>
<dbReference type="PANTHER" id="PTHR43280">
    <property type="entry name" value="ARAC-FAMILY TRANSCRIPTIONAL REGULATOR"/>
    <property type="match status" value="1"/>
</dbReference>
<sequence>MKIVIADDEEIILKWMKKNVELLFPEHEVAAICINGKQALDCCREFMPDILFTDIRMPVMDGMELLKQLKTEGKLPYTIILSAYDDFSYAREALKLGVKEFLLKSEIVKEELENCIQRAEEVLKNIENQADIQAEKKGEVKEFLENFLRDDVRITPEILLDWERLWGGNYFTIMLLRNANKTLNMNRVEEITDFFFQEKKQKVFCVLRKDSEALLLAEVGESEIEKLSLGIFETFISFGNSCISLNAGEIGKDCEDLKKIYKQAEKAADYQQFYEKTGVLNYACVKETGKEGQIWEVRFKGEEEIWMEHDYDRALENMQEIFDMFRKEMPDMALVRHLLLDFILNIYWNHLDETQRKKFSIDEFILISHCKSIRELEHRVLVYMKQFVEVLKASRPVYSEAVCKVIQYIEENYRENISLEELAKHVHMNKSYLSHLFKKETEKNIYTYLLDFRMEKAKKLLIETKQSVYQTGCLVGIPDSAYFSKVFKKNTGMTPLEFRKTT</sequence>
<evidence type="ECO:0000259" key="9">
    <source>
        <dbReference type="PROSITE" id="PS50110"/>
    </source>
</evidence>
<evidence type="ECO:0000256" key="3">
    <source>
        <dbReference type="ARBA" id="ARBA00023125"/>
    </source>
</evidence>
<gene>
    <name evidence="10" type="ORF">G5A70_12215</name>
</gene>
<dbReference type="Gene3D" id="3.40.50.2300">
    <property type="match status" value="1"/>
</dbReference>
<dbReference type="Proteomes" id="UP000822142">
    <property type="component" value="Unassembled WGS sequence"/>
</dbReference>
<evidence type="ECO:0000313" key="11">
    <source>
        <dbReference type="Proteomes" id="UP000822142"/>
    </source>
</evidence>
<evidence type="ECO:0000256" key="5">
    <source>
        <dbReference type="ARBA" id="ARBA00024867"/>
    </source>
</evidence>
<evidence type="ECO:0000256" key="7">
    <source>
        <dbReference type="SAM" id="Coils"/>
    </source>
</evidence>
<keyword evidence="11" id="KW-1185">Reference proteome</keyword>
<keyword evidence="3" id="KW-0238">DNA-binding</keyword>
<dbReference type="InterPro" id="IPR001789">
    <property type="entry name" value="Sig_transdc_resp-reg_receiver"/>
</dbReference>
<dbReference type="CDD" id="cd17536">
    <property type="entry name" value="REC_YesN-like"/>
    <property type="match status" value="1"/>
</dbReference>
<feature type="coiled-coil region" evidence="7">
    <location>
        <begin position="109"/>
        <end position="136"/>
    </location>
</feature>
<evidence type="ECO:0000256" key="2">
    <source>
        <dbReference type="ARBA" id="ARBA00023015"/>
    </source>
</evidence>
<evidence type="ECO:0000256" key="1">
    <source>
        <dbReference type="ARBA" id="ARBA00018672"/>
    </source>
</evidence>
<dbReference type="PROSITE" id="PS50110">
    <property type="entry name" value="RESPONSE_REGULATORY"/>
    <property type="match status" value="1"/>
</dbReference>
<name>A0ABX2IDM9_BLAHA</name>
<proteinExistence type="predicted"/>
<keyword evidence="4" id="KW-0804">Transcription</keyword>
<evidence type="ECO:0000256" key="6">
    <source>
        <dbReference type="PROSITE-ProRule" id="PRU00169"/>
    </source>
</evidence>
<keyword evidence="2" id="KW-0805">Transcription regulation</keyword>
<organism evidence="10 11">
    <name type="scientific">Blautia hansenii</name>
    <name type="common">Ruminococcus hansenii</name>
    <dbReference type="NCBI Taxonomy" id="1322"/>
    <lineage>
        <taxon>Bacteria</taxon>
        <taxon>Bacillati</taxon>
        <taxon>Bacillota</taxon>
        <taxon>Clostridia</taxon>
        <taxon>Lachnospirales</taxon>
        <taxon>Lachnospiraceae</taxon>
        <taxon>Blautia</taxon>
    </lineage>
</organism>
<feature type="modified residue" description="4-aspartylphosphate" evidence="6">
    <location>
        <position position="54"/>
    </location>
</feature>
<dbReference type="SMART" id="SM00342">
    <property type="entry name" value="HTH_ARAC"/>
    <property type="match status" value="1"/>
</dbReference>
<dbReference type="InterPro" id="IPR009057">
    <property type="entry name" value="Homeodomain-like_sf"/>
</dbReference>
<evidence type="ECO:0000313" key="10">
    <source>
        <dbReference type="EMBL" id="NSJ86918.1"/>
    </source>
</evidence>
<comment type="caution">
    <text evidence="10">The sequence shown here is derived from an EMBL/GenBank/DDBJ whole genome shotgun (WGS) entry which is preliminary data.</text>
</comment>
<dbReference type="PROSITE" id="PS01124">
    <property type="entry name" value="HTH_ARAC_FAMILY_2"/>
    <property type="match status" value="1"/>
</dbReference>
<reference evidence="10 11" key="1">
    <citation type="journal article" date="2020" name="Cell Host Microbe">
        <title>Functional and Genomic Variation between Human-Derived Isolates of Lachnospiraceae Reveals Inter- and Intra-Species Diversity.</title>
        <authorList>
            <person name="Sorbara M.T."/>
            <person name="Littmann E.R."/>
            <person name="Fontana E."/>
            <person name="Moody T.U."/>
            <person name="Kohout C.E."/>
            <person name="Gjonbalaj M."/>
            <person name="Eaton V."/>
            <person name="Seok R."/>
            <person name="Leiner I.M."/>
            <person name="Pamer E.G."/>
        </authorList>
    </citation>
    <scope>NUCLEOTIDE SEQUENCE [LARGE SCALE GENOMIC DNA]</scope>
    <source>
        <strain evidence="10 11">MSK.15.26</strain>
    </source>
</reference>
<keyword evidence="6" id="KW-0597">Phosphoprotein</keyword>
<evidence type="ECO:0000256" key="4">
    <source>
        <dbReference type="ARBA" id="ARBA00023163"/>
    </source>
</evidence>
<dbReference type="PANTHER" id="PTHR43280:SF28">
    <property type="entry name" value="HTH-TYPE TRANSCRIPTIONAL ACTIVATOR RHAS"/>
    <property type="match status" value="1"/>
</dbReference>
<dbReference type="SUPFAM" id="SSF52172">
    <property type="entry name" value="CheY-like"/>
    <property type="match status" value="1"/>
</dbReference>
<dbReference type="Pfam" id="PF12833">
    <property type="entry name" value="HTH_18"/>
    <property type="match status" value="1"/>
</dbReference>
<feature type="domain" description="Response regulatory" evidence="9">
    <location>
        <begin position="2"/>
        <end position="119"/>
    </location>
</feature>
<dbReference type="Pfam" id="PF00072">
    <property type="entry name" value="Response_reg"/>
    <property type="match status" value="1"/>
</dbReference>
<dbReference type="InterPro" id="IPR018062">
    <property type="entry name" value="HTH_AraC-typ_CS"/>
</dbReference>
<dbReference type="InterPro" id="IPR011006">
    <property type="entry name" value="CheY-like_superfamily"/>
</dbReference>
<dbReference type="InterPro" id="IPR018060">
    <property type="entry name" value="HTH_AraC"/>
</dbReference>
<dbReference type="SUPFAM" id="SSF46689">
    <property type="entry name" value="Homeodomain-like"/>
    <property type="match status" value="2"/>
</dbReference>
<dbReference type="PROSITE" id="PS00041">
    <property type="entry name" value="HTH_ARAC_FAMILY_1"/>
    <property type="match status" value="1"/>
</dbReference>
<dbReference type="Gene3D" id="1.10.10.60">
    <property type="entry name" value="Homeodomain-like"/>
    <property type="match status" value="2"/>
</dbReference>